<dbReference type="GeneID" id="25414166"/>
<dbReference type="HOGENOM" id="CLU_1488718_0_0_1"/>
<keyword evidence="2" id="KW-1185">Reference proteome</keyword>
<dbReference type="STRING" id="1043004.A0A074W947"/>
<gene>
    <name evidence="1" type="ORF">M436DRAFT_67105</name>
</gene>
<dbReference type="SUPFAM" id="SSF51735">
    <property type="entry name" value="NAD(P)-binding Rossmann-fold domains"/>
    <property type="match status" value="1"/>
</dbReference>
<dbReference type="Gene3D" id="3.40.50.720">
    <property type="entry name" value="NAD(P)-binding Rossmann-like Domain"/>
    <property type="match status" value="1"/>
</dbReference>
<protein>
    <recommendedName>
        <fullName evidence="3">NAD(P)-binding protein</fullName>
    </recommendedName>
</protein>
<sequence length="181" mass="19969">MTQPRPNLANVIELLYSVQMPLYKYNGPISCDVDFDRSGLQGKTAIVTGASQGANGIGERYVRALVRSRVKKTRSSSLKQLKTSHLRVFSYDASGPREPDLKVVDVNLKGVLYTSKLATHYFISQNGKTETKQQEDTCLILIGSGAAFLDCPRSPQYQATKYVGTKILSKEAFDHVKSFGS</sequence>
<dbReference type="Proteomes" id="UP000027730">
    <property type="component" value="Unassembled WGS sequence"/>
</dbReference>
<accession>A0A074W947</accession>
<dbReference type="RefSeq" id="XP_013423712.1">
    <property type="nucleotide sequence ID" value="XM_013568258.1"/>
</dbReference>
<reference evidence="1 2" key="1">
    <citation type="journal article" date="2014" name="BMC Genomics">
        <title>Genome sequencing of four Aureobasidium pullulans varieties: biotechnological potential, stress tolerance, and description of new species.</title>
        <authorList>
            <person name="Gostin Ar C."/>
            <person name="Ohm R.A."/>
            <person name="Kogej T."/>
            <person name="Sonjak S."/>
            <person name="Turk M."/>
            <person name="Zajc J."/>
            <person name="Zalar P."/>
            <person name="Grube M."/>
            <person name="Sun H."/>
            <person name="Han J."/>
            <person name="Sharma A."/>
            <person name="Chiniquy J."/>
            <person name="Ngan C.Y."/>
            <person name="Lipzen A."/>
            <person name="Barry K."/>
            <person name="Grigoriev I.V."/>
            <person name="Gunde-Cimerman N."/>
        </authorList>
    </citation>
    <scope>NUCLEOTIDE SEQUENCE [LARGE SCALE GENOMIC DNA]</scope>
    <source>
        <strain evidence="1 2">CBS 147.97</strain>
    </source>
</reference>
<name>A0A074W947_9PEZI</name>
<evidence type="ECO:0000313" key="1">
    <source>
        <dbReference type="EMBL" id="KEQ69438.1"/>
    </source>
</evidence>
<organism evidence="1 2">
    <name type="scientific">Aureobasidium namibiae CBS 147.97</name>
    <dbReference type="NCBI Taxonomy" id="1043004"/>
    <lineage>
        <taxon>Eukaryota</taxon>
        <taxon>Fungi</taxon>
        <taxon>Dikarya</taxon>
        <taxon>Ascomycota</taxon>
        <taxon>Pezizomycotina</taxon>
        <taxon>Dothideomycetes</taxon>
        <taxon>Dothideomycetidae</taxon>
        <taxon>Dothideales</taxon>
        <taxon>Saccotheciaceae</taxon>
        <taxon>Aureobasidium</taxon>
    </lineage>
</organism>
<dbReference type="OrthoDB" id="5371740at2759"/>
<dbReference type="AlphaFoldDB" id="A0A074W947"/>
<proteinExistence type="predicted"/>
<dbReference type="EMBL" id="KL584721">
    <property type="protein sequence ID" value="KEQ69438.1"/>
    <property type="molecule type" value="Genomic_DNA"/>
</dbReference>
<evidence type="ECO:0000313" key="2">
    <source>
        <dbReference type="Proteomes" id="UP000027730"/>
    </source>
</evidence>
<dbReference type="InterPro" id="IPR036291">
    <property type="entry name" value="NAD(P)-bd_dom_sf"/>
</dbReference>
<evidence type="ECO:0008006" key="3">
    <source>
        <dbReference type="Google" id="ProtNLM"/>
    </source>
</evidence>